<dbReference type="InterPro" id="IPR050300">
    <property type="entry name" value="GDXG_lipolytic_enzyme"/>
</dbReference>
<dbReference type="InterPro" id="IPR013094">
    <property type="entry name" value="AB_hydrolase_3"/>
</dbReference>
<evidence type="ECO:0000313" key="3">
    <source>
        <dbReference type="EMBL" id="GAA1198320.1"/>
    </source>
</evidence>
<dbReference type="Gene3D" id="3.40.50.1820">
    <property type="entry name" value="alpha/beta hydrolase"/>
    <property type="match status" value="1"/>
</dbReference>
<dbReference type="EMBL" id="BAAALM010000005">
    <property type="protein sequence ID" value="GAA1198320.1"/>
    <property type="molecule type" value="Genomic_DNA"/>
</dbReference>
<sequence>MTEIPAPITPYLEPAAKELAEATDPHPRIYEVPPEQGRQILRDLQSGEGVPRPDVDEQWVDVDTGQWGTVPTRIIRPKGVTGPLPVVFYIHGAGWVFGDDKTHDRLFRELAVGAGAAGVFPVYDRAPEKGYPTQVEQNYAVGQWVLQHGAEYGLDTSRVAVTGESVGGCMSTVFALMNSERGGIDLNAQVLLYPVTNADFDTPSYIQFAEGYYLTREGMKWFWNQYTTDPAQRAEKYASPL</sequence>
<name>A0ABN1V7N2_9PSEU</name>
<dbReference type="InterPro" id="IPR029058">
    <property type="entry name" value="AB_hydrolase_fold"/>
</dbReference>
<dbReference type="Pfam" id="PF07859">
    <property type="entry name" value="Abhydrolase_3"/>
    <property type="match status" value="1"/>
</dbReference>
<evidence type="ECO:0000313" key="4">
    <source>
        <dbReference type="Proteomes" id="UP001500467"/>
    </source>
</evidence>
<dbReference type="PANTHER" id="PTHR48081">
    <property type="entry name" value="AB HYDROLASE SUPERFAMILY PROTEIN C4A8.06C"/>
    <property type="match status" value="1"/>
</dbReference>
<feature type="domain" description="Alpha/beta hydrolase fold-3" evidence="2">
    <location>
        <begin position="87"/>
        <end position="241"/>
    </location>
</feature>
<reference evidence="3 4" key="1">
    <citation type="journal article" date="2019" name="Int. J. Syst. Evol. Microbiol.">
        <title>The Global Catalogue of Microorganisms (GCM) 10K type strain sequencing project: providing services to taxonomists for standard genome sequencing and annotation.</title>
        <authorList>
            <consortium name="The Broad Institute Genomics Platform"/>
            <consortium name="The Broad Institute Genome Sequencing Center for Infectious Disease"/>
            <person name="Wu L."/>
            <person name="Ma J."/>
        </authorList>
    </citation>
    <scope>NUCLEOTIDE SEQUENCE [LARGE SCALE GENOMIC DNA]</scope>
    <source>
        <strain evidence="3 4">JCM 13022</strain>
    </source>
</reference>
<organism evidence="3 4">
    <name type="scientific">Prauserella alba</name>
    <dbReference type="NCBI Taxonomy" id="176898"/>
    <lineage>
        <taxon>Bacteria</taxon>
        <taxon>Bacillati</taxon>
        <taxon>Actinomycetota</taxon>
        <taxon>Actinomycetes</taxon>
        <taxon>Pseudonocardiales</taxon>
        <taxon>Pseudonocardiaceae</taxon>
        <taxon>Prauserella</taxon>
    </lineage>
</organism>
<evidence type="ECO:0000256" key="1">
    <source>
        <dbReference type="ARBA" id="ARBA00022801"/>
    </source>
</evidence>
<keyword evidence="4" id="KW-1185">Reference proteome</keyword>
<dbReference type="SUPFAM" id="SSF53474">
    <property type="entry name" value="alpha/beta-Hydrolases"/>
    <property type="match status" value="1"/>
</dbReference>
<gene>
    <name evidence="3" type="ORF">GCM10009675_12340</name>
</gene>
<proteinExistence type="predicted"/>
<accession>A0ABN1V7N2</accession>
<keyword evidence="1" id="KW-0378">Hydrolase</keyword>
<dbReference type="PANTHER" id="PTHR48081:SF8">
    <property type="entry name" value="ALPHA_BETA HYDROLASE FOLD-3 DOMAIN-CONTAINING PROTEIN-RELATED"/>
    <property type="match status" value="1"/>
</dbReference>
<comment type="caution">
    <text evidence="3">The sequence shown here is derived from an EMBL/GenBank/DDBJ whole genome shotgun (WGS) entry which is preliminary data.</text>
</comment>
<dbReference type="Proteomes" id="UP001500467">
    <property type="component" value="Unassembled WGS sequence"/>
</dbReference>
<protein>
    <recommendedName>
        <fullName evidence="2">Alpha/beta hydrolase fold-3 domain-containing protein</fullName>
    </recommendedName>
</protein>
<evidence type="ECO:0000259" key="2">
    <source>
        <dbReference type="Pfam" id="PF07859"/>
    </source>
</evidence>